<evidence type="ECO:0000256" key="1">
    <source>
        <dbReference type="ARBA" id="ARBA00023015"/>
    </source>
</evidence>
<dbReference type="Proteomes" id="UP001084197">
    <property type="component" value="Unassembled WGS sequence"/>
</dbReference>
<name>A0A9J6RC33_9BACI</name>
<dbReference type="InterPro" id="IPR001034">
    <property type="entry name" value="DeoR_HTH"/>
</dbReference>
<gene>
    <name evidence="4" type="ORF">OWO01_06515</name>
</gene>
<dbReference type="AlphaFoldDB" id="A0A9J6RC33"/>
<dbReference type="InterPro" id="IPR036390">
    <property type="entry name" value="WH_DNA-bd_sf"/>
</dbReference>
<dbReference type="SUPFAM" id="SSF46785">
    <property type="entry name" value="Winged helix' DNA-binding domain"/>
    <property type="match status" value="1"/>
</dbReference>
<dbReference type="PANTHER" id="PTHR38600">
    <property type="entry name" value="TRANSCRIPTIONAL REGULATORY PROTEIN"/>
    <property type="match status" value="1"/>
</dbReference>
<sequence length="216" mass="24966">MVKEMSTRQAILELLKKKKELSVSGLKKHLDITEMAVRKHLVKLEGEQLISSRTVRQPMGRPVIFYMLTDKGEKLFPTNYDKVAVEILQDIQESMGDEAIDTLFENREKRMRKKYLRRIFEDDSLAEKVQQLVDVQNENGYMAEFGENNERTTGEEVEVCFEQFNCPIAAIADRYEKPCNCELELFKEVLGTDEIERVACIAKGGKSCKYVIREGK</sequence>
<keyword evidence="5" id="KW-1185">Reference proteome</keyword>
<dbReference type="GO" id="GO:0003700">
    <property type="term" value="F:DNA-binding transcription factor activity"/>
    <property type="evidence" value="ECO:0007669"/>
    <property type="project" value="InterPro"/>
</dbReference>
<evidence type="ECO:0000313" key="5">
    <source>
        <dbReference type="Proteomes" id="UP001084197"/>
    </source>
</evidence>
<evidence type="ECO:0000313" key="4">
    <source>
        <dbReference type="EMBL" id="MCZ0702860.1"/>
    </source>
</evidence>
<keyword evidence="1" id="KW-0805">Transcription regulation</keyword>
<reference evidence="4" key="1">
    <citation type="submission" date="2022-11" db="EMBL/GenBank/DDBJ databases">
        <title>WGS of Natronobacillus azotifigens 24KS-1, an anaerobic diazotrophic haloalkaliphile from soda-rich habitats.</title>
        <authorList>
            <person name="Sorokin D.Y."/>
            <person name="Merkel A.Y."/>
        </authorList>
    </citation>
    <scope>NUCLEOTIDE SEQUENCE</scope>
    <source>
        <strain evidence="4">24KS-1</strain>
    </source>
</reference>
<proteinExistence type="predicted"/>
<organism evidence="4 5">
    <name type="scientific">Natronobacillus azotifigens</name>
    <dbReference type="NCBI Taxonomy" id="472978"/>
    <lineage>
        <taxon>Bacteria</taxon>
        <taxon>Bacillati</taxon>
        <taxon>Bacillota</taxon>
        <taxon>Bacilli</taxon>
        <taxon>Bacillales</taxon>
        <taxon>Bacillaceae</taxon>
        <taxon>Natronobacillus</taxon>
    </lineage>
</organism>
<dbReference type="Pfam" id="PF08220">
    <property type="entry name" value="HTH_DeoR"/>
    <property type="match status" value="1"/>
</dbReference>
<protein>
    <submittedName>
        <fullName evidence="4">DeoR family transcriptional regulator</fullName>
    </submittedName>
</protein>
<dbReference type="InterPro" id="IPR036388">
    <property type="entry name" value="WH-like_DNA-bd_sf"/>
</dbReference>
<dbReference type="Gene3D" id="1.10.10.10">
    <property type="entry name" value="Winged helix-like DNA-binding domain superfamily/Winged helix DNA-binding domain"/>
    <property type="match status" value="1"/>
</dbReference>
<dbReference type="RefSeq" id="WP_268779629.1">
    <property type="nucleotide sequence ID" value="NZ_JAPRAT010000009.1"/>
</dbReference>
<accession>A0A9J6RC33</accession>
<evidence type="ECO:0000259" key="3">
    <source>
        <dbReference type="Pfam" id="PF08220"/>
    </source>
</evidence>
<comment type="caution">
    <text evidence="4">The sequence shown here is derived from an EMBL/GenBank/DDBJ whole genome shotgun (WGS) entry which is preliminary data.</text>
</comment>
<evidence type="ECO:0000256" key="2">
    <source>
        <dbReference type="ARBA" id="ARBA00023163"/>
    </source>
</evidence>
<feature type="domain" description="HTH deoR-type" evidence="3">
    <location>
        <begin position="9"/>
        <end position="50"/>
    </location>
</feature>
<dbReference type="PANTHER" id="PTHR38600:SF2">
    <property type="entry name" value="SLL0088 PROTEIN"/>
    <property type="match status" value="1"/>
</dbReference>
<dbReference type="EMBL" id="JAPRAT010000009">
    <property type="protein sequence ID" value="MCZ0702860.1"/>
    <property type="molecule type" value="Genomic_DNA"/>
</dbReference>
<keyword evidence="2" id="KW-0804">Transcription</keyword>